<name>A0ABY1GR52_9GAMM</name>
<accession>A0ABY1GR52</accession>
<proteinExistence type="predicted"/>
<dbReference type="EMBL" id="FPAZ01000041">
    <property type="protein sequence ID" value="SFU03508.1"/>
    <property type="molecule type" value="Genomic_DNA"/>
</dbReference>
<evidence type="ECO:0000313" key="2">
    <source>
        <dbReference type="Proteomes" id="UP000183805"/>
    </source>
</evidence>
<protein>
    <recommendedName>
        <fullName evidence="3">Transposase</fullName>
    </recommendedName>
</protein>
<comment type="caution">
    <text evidence="1">The sequence shown here is derived from an EMBL/GenBank/DDBJ whole genome shotgun (WGS) entry which is preliminary data.</text>
</comment>
<evidence type="ECO:0000313" key="1">
    <source>
        <dbReference type="EMBL" id="SFU03508.1"/>
    </source>
</evidence>
<organism evidence="1 2">
    <name type="scientific">Pseudoalteromonas lipolytica</name>
    <dbReference type="NCBI Taxonomy" id="570156"/>
    <lineage>
        <taxon>Bacteria</taxon>
        <taxon>Pseudomonadati</taxon>
        <taxon>Pseudomonadota</taxon>
        <taxon>Gammaproteobacteria</taxon>
        <taxon>Alteromonadales</taxon>
        <taxon>Pseudoalteromonadaceae</taxon>
        <taxon>Pseudoalteromonas</taxon>
    </lineage>
</organism>
<keyword evidence="2" id="KW-1185">Reference proteome</keyword>
<gene>
    <name evidence="1" type="ORF">SAMN04487854_1412</name>
</gene>
<reference evidence="1 2" key="1">
    <citation type="submission" date="2016-10" db="EMBL/GenBank/DDBJ databases">
        <authorList>
            <person name="Varghese N."/>
            <person name="Submissions S."/>
        </authorList>
    </citation>
    <scope>NUCLEOTIDE SEQUENCE [LARGE SCALE GENOMIC DNA]</scope>
    <source>
        <strain evidence="1 2">CGMCC 1.8499</strain>
    </source>
</reference>
<dbReference type="RefSeq" id="WP_074989891.1">
    <property type="nucleotide sequence ID" value="NZ_FPAZ01000041.1"/>
</dbReference>
<dbReference type="Proteomes" id="UP000183805">
    <property type="component" value="Unassembled WGS sequence"/>
</dbReference>
<evidence type="ECO:0008006" key="3">
    <source>
        <dbReference type="Google" id="ProtNLM"/>
    </source>
</evidence>
<sequence>MTDFDPVAEVEALKAQTKTIRKRSYTQRKSRLDKFHTELIAMHKHGATIAELTRWLRKKKAIKVAESTVNRWLKNHG</sequence>